<dbReference type="HOGENOM" id="CLU_3116779_0_0_9"/>
<dbReference type="Gene3D" id="3.10.290.10">
    <property type="entry name" value="RNA-binding S4 domain"/>
    <property type="match status" value="1"/>
</dbReference>
<dbReference type="GO" id="GO:0003723">
    <property type="term" value="F:RNA binding"/>
    <property type="evidence" value="ECO:0007669"/>
    <property type="project" value="UniProtKB-KW"/>
</dbReference>
<gene>
    <name evidence="2" type="ORF">COPCOM_02761</name>
</gene>
<dbReference type="PROSITE" id="PS50889">
    <property type="entry name" value="S4"/>
    <property type="match status" value="1"/>
</dbReference>
<sequence length="50" mass="5983">MQIKEFQSEENAGERIDKFLTEKVPELSRSYIQKLIKRKKCKGKFHSNQI</sequence>
<proteinExistence type="predicted"/>
<evidence type="ECO:0000313" key="3">
    <source>
        <dbReference type="Proteomes" id="UP000003793"/>
    </source>
</evidence>
<dbReference type="InterPro" id="IPR036986">
    <property type="entry name" value="S4_RNA-bd_sf"/>
</dbReference>
<reference evidence="2 3" key="1">
    <citation type="submission" date="2009-02" db="EMBL/GenBank/DDBJ databases">
        <authorList>
            <person name="Fulton L."/>
            <person name="Clifton S."/>
            <person name="Fulton B."/>
            <person name="Xu J."/>
            <person name="Minx P."/>
            <person name="Pepin K.H."/>
            <person name="Johnson M."/>
            <person name="Bhonagiri V."/>
            <person name="Nash W.E."/>
            <person name="Mardis E.R."/>
            <person name="Wilson R.K."/>
        </authorList>
    </citation>
    <scope>NUCLEOTIDE SEQUENCE [LARGE SCALE GENOMIC DNA]</scope>
    <source>
        <strain evidence="2 3">ATCC 27758</strain>
    </source>
</reference>
<protein>
    <submittedName>
        <fullName evidence="2">Uncharacterized protein</fullName>
    </submittedName>
</protein>
<reference evidence="2 3" key="2">
    <citation type="submission" date="2009-03" db="EMBL/GenBank/DDBJ databases">
        <title>Draft genome sequence of Coprococcus comes (ATCC 27758).</title>
        <authorList>
            <person name="Sudarsanam P."/>
            <person name="Ley R."/>
            <person name="Guruge J."/>
            <person name="Turnbaugh P.J."/>
            <person name="Mahowald M."/>
            <person name="Liep D."/>
            <person name="Gordon J."/>
        </authorList>
    </citation>
    <scope>NUCLEOTIDE SEQUENCE [LARGE SCALE GENOMIC DNA]</scope>
    <source>
        <strain evidence="2 3">ATCC 27758</strain>
    </source>
</reference>
<organism evidence="2 3">
    <name type="scientific">Coprococcus comes ATCC 27758</name>
    <dbReference type="NCBI Taxonomy" id="470146"/>
    <lineage>
        <taxon>Bacteria</taxon>
        <taxon>Bacillati</taxon>
        <taxon>Bacillota</taxon>
        <taxon>Clostridia</taxon>
        <taxon>Lachnospirales</taxon>
        <taxon>Lachnospiraceae</taxon>
        <taxon>Coprococcus</taxon>
    </lineage>
</organism>
<dbReference type="AlphaFoldDB" id="C0BC70"/>
<accession>C0BC70</accession>
<comment type="caution">
    <text evidence="2">The sequence shown here is derived from an EMBL/GenBank/DDBJ whole genome shotgun (WGS) entry which is preliminary data.</text>
</comment>
<dbReference type="Proteomes" id="UP000003793">
    <property type="component" value="Unassembled WGS sequence"/>
</dbReference>
<evidence type="ECO:0000256" key="1">
    <source>
        <dbReference type="PROSITE-ProRule" id="PRU00182"/>
    </source>
</evidence>
<dbReference type="EMBL" id="ABVR01000042">
    <property type="protein sequence ID" value="EEG88671.1"/>
    <property type="molecule type" value="Genomic_DNA"/>
</dbReference>
<name>C0BC70_9FIRM</name>
<evidence type="ECO:0000313" key="2">
    <source>
        <dbReference type="EMBL" id="EEG88671.1"/>
    </source>
</evidence>
<keyword evidence="1" id="KW-0694">RNA-binding</keyword>